<keyword evidence="3 7" id="KW-0436">Ligase</keyword>
<accession>A0ABY2HCS9</accession>
<dbReference type="CDD" id="cd00553">
    <property type="entry name" value="NAD_synthase"/>
    <property type="match status" value="1"/>
</dbReference>
<organism evidence="9 10">
    <name type="scientific">Trichoderma ghanense</name>
    <dbReference type="NCBI Taxonomy" id="65468"/>
    <lineage>
        <taxon>Eukaryota</taxon>
        <taxon>Fungi</taxon>
        <taxon>Dikarya</taxon>
        <taxon>Ascomycota</taxon>
        <taxon>Pezizomycotina</taxon>
        <taxon>Sordariomycetes</taxon>
        <taxon>Hypocreomycetidae</taxon>
        <taxon>Hypocreales</taxon>
        <taxon>Hypocreaceae</taxon>
        <taxon>Trichoderma</taxon>
    </lineage>
</organism>
<dbReference type="CDD" id="cd07570">
    <property type="entry name" value="GAT_Gln-NAD-synth"/>
    <property type="match status" value="1"/>
</dbReference>
<gene>
    <name evidence="9" type="ORF">CCMA1212_003024</name>
</gene>
<dbReference type="PIRSF" id="PIRSF006630">
    <property type="entry name" value="NADS_GAT"/>
    <property type="match status" value="1"/>
</dbReference>
<evidence type="ECO:0000256" key="2">
    <source>
        <dbReference type="ARBA" id="ARBA00007145"/>
    </source>
</evidence>
<dbReference type="InterPro" id="IPR036526">
    <property type="entry name" value="C-N_Hydrolase_sf"/>
</dbReference>
<reference evidence="9 10" key="1">
    <citation type="submission" date="2018-01" db="EMBL/GenBank/DDBJ databases">
        <title>Genome characterization of the sugarcane-associated fungus Trichoderma ghanense CCMA-1212 and their application in lignocelulose bioconversion.</title>
        <authorList>
            <person name="Steindorff A.S."/>
            <person name="Mendes T.D."/>
            <person name="Vilela E.S.D."/>
            <person name="Rodrigues D.S."/>
            <person name="Formighieri E.F."/>
            <person name="Melo I.S."/>
            <person name="Favaro L.C.L."/>
        </authorList>
    </citation>
    <scope>NUCLEOTIDE SEQUENCE [LARGE SCALE GENOMIC DNA]</scope>
    <source>
        <strain evidence="9 10">CCMA-1212</strain>
    </source>
</reference>
<evidence type="ECO:0000256" key="6">
    <source>
        <dbReference type="ARBA" id="ARBA00023027"/>
    </source>
</evidence>
<comment type="caution">
    <text evidence="9">The sequence shown here is derived from an EMBL/GenBank/DDBJ whole genome shotgun (WGS) entry which is preliminary data.</text>
</comment>
<dbReference type="GeneID" id="300574838"/>
<dbReference type="InterPro" id="IPR014729">
    <property type="entry name" value="Rossmann-like_a/b/a_fold"/>
</dbReference>
<dbReference type="InterPro" id="IPR022310">
    <property type="entry name" value="NAD/GMP_synthase"/>
</dbReference>
<keyword evidence="4 7" id="KW-0547">Nucleotide-binding</keyword>
<comment type="pathway">
    <text evidence="1 7">Cofactor biosynthesis; NAD(+) biosynthesis; NAD(+) from deamido-NAD(+) (L-Gln route): step 1/1.</text>
</comment>
<dbReference type="Pfam" id="PF02540">
    <property type="entry name" value="NAD_synthase"/>
    <property type="match status" value="1"/>
</dbReference>
<evidence type="ECO:0000313" key="10">
    <source>
        <dbReference type="Proteomes" id="UP001642720"/>
    </source>
</evidence>
<evidence type="ECO:0000256" key="3">
    <source>
        <dbReference type="ARBA" id="ARBA00022598"/>
    </source>
</evidence>
<feature type="domain" description="CN hydrolase" evidence="8">
    <location>
        <begin position="5"/>
        <end position="275"/>
    </location>
</feature>
<keyword evidence="10" id="KW-1185">Reference proteome</keyword>
<dbReference type="PANTHER" id="PTHR23090:SF9">
    <property type="entry name" value="GLUTAMINE-DEPENDENT NAD(+) SYNTHETASE"/>
    <property type="match status" value="1"/>
</dbReference>
<dbReference type="SUPFAM" id="SSF52402">
    <property type="entry name" value="Adenine nucleotide alpha hydrolases-like"/>
    <property type="match status" value="1"/>
</dbReference>
<dbReference type="NCBIfam" id="TIGR00552">
    <property type="entry name" value="nadE"/>
    <property type="match status" value="1"/>
</dbReference>
<evidence type="ECO:0000256" key="4">
    <source>
        <dbReference type="ARBA" id="ARBA00022741"/>
    </source>
</evidence>
<dbReference type="PANTHER" id="PTHR23090">
    <property type="entry name" value="NH 3 /GLUTAMINE-DEPENDENT NAD + SYNTHETASE"/>
    <property type="match status" value="1"/>
</dbReference>
<protein>
    <recommendedName>
        <fullName evidence="7">Glutamine-dependent NAD(+) synthetase</fullName>
        <ecNumber evidence="7">6.3.5.1</ecNumber>
    </recommendedName>
    <alternativeName>
        <fullName evidence="7">NAD(+) synthase [glutamine-hydrolyzing]</fullName>
    </alternativeName>
</protein>
<keyword evidence="6 7" id="KW-0520">NAD</keyword>
<name>A0ABY2HCS9_9HYPO</name>
<proteinExistence type="inferred from homology"/>
<dbReference type="EMBL" id="PPTA01000003">
    <property type="protein sequence ID" value="TFB04678.1"/>
    <property type="molecule type" value="Genomic_DNA"/>
</dbReference>
<dbReference type="InterPro" id="IPR003694">
    <property type="entry name" value="NAD_synthase"/>
</dbReference>
<dbReference type="InterPro" id="IPR014445">
    <property type="entry name" value="Gln-dep_NAD_synthase"/>
</dbReference>
<dbReference type="Proteomes" id="UP001642720">
    <property type="component" value="Unassembled WGS sequence"/>
</dbReference>
<comment type="catalytic activity">
    <reaction evidence="7">
        <text>deamido-NAD(+) + L-glutamine + ATP + H2O = L-glutamate + AMP + diphosphate + NAD(+) + H(+)</text>
        <dbReference type="Rhea" id="RHEA:24384"/>
        <dbReference type="ChEBI" id="CHEBI:15377"/>
        <dbReference type="ChEBI" id="CHEBI:15378"/>
        <dbReference type="ChEBI" id="CHEBI:29985"/>
        <dbReference type="ChEBI" id="CHEBI:30616"/>
        <dbReference type="ChEBI" id="CHEBI:33019"/>
        <dbReference type="ChEBI" id="CHEBI:57540"/>
        <dbReference type="ChEBI" id="CHEBI:58359"/>
        <dbReference type="ChEBI" id="CHEBI:58437"/>
        <dbReference type="ChEBI" id="CHEBI:456215"/>
        <dbReference type="EC" id="6.3.5.1"/>
    </reaction>
</comment>
<dbReference type="Gene3D" id="3.60.110.10">
    <property type="entry name" value="Carbon-nitrogen hydrolase"/>
    <property type="match status" value="1"/>
</dbReference>
<evidence type="ECO:0000313" key="9">
    <source>
        <dbReference type="EMBL" id="TFB04678.1"/>
    </source>
</evidence>
<evidence type="ECO:0000256" key="5">
    <source>
        <dbReference type="ARBA" id="ARBA00022840"/>
    </source>
</evidence>
<evidence type="ECO:0000256" key="7">
    <source>
        <dbReference type="PIRNR" id="PIRNR006630"/>
    </source>
</evidence>
<dbReference type="Pfam" id="PF00795">
    <property type="entry name" value="CN_hydrolase"/>
    <property type="match status" value="1"/>
</dbReference>
<comment type="similarity">
    <text evidence="2 7">In the C-terminal section; belongs to the NAD synthetase family.</text>
</comment>
<dbReference type="HAMAP" id="MF_02090">
    <property type="entry name" value="NadE_glutamine_dep"/>
    <property type="match status" value="1"/>
</dbReference>
<evidence type="ECO:0000256" key="1">
    <source>
        <dbReference type="ARBA" id="ARBA00005188"/>
    </source>
</evidence>
<dbReference type="EC" id="6.3.5.1" evidence="7"/>
<sequence length="714" mass="80619">MAHLITVATCSLNQWALDWEGNLSRIRTSILKAKEAGASLRTGPELEISGYGCLDHYLESDVYDHAMDMLFKILSDTSLHGILIDVGLPIMHRGCRFNSRAIILDGKLICLRPKMYLANDGNFRENRFFTPWHRPRHVEMHNLPPQLQKHQGVRQVPIGDVILSLNDTTLAAETCEELFTPQAPHINMGLNGVEIFTNSSGSHHSLRKLNERIALIQEATRKNGGIYLYANQSGCDGDRLLYDGCSMIMVNGEIVAQGSQFSLEDVEVVTATVDLEEVRAHRCAPSRAFQAMQAPAYDRIEVDFRLTHETTSIMEIPTPTRPPRYHLPEEEIALGPACWLWDYLRRSKMAGYLVPLSGGIDSCATATIVYSMCRLVVQAVKDGNKEVIADVKRIAAFSDKLPETPEEFCNQIFHTIYMGMANQSSKETRQRAQDLANRIGSYHTDLNIDDTYHATKNLLTQGTGFEPKFKVHGGSNTENLALQNIQSRSRMVIAYYYAQMLPMVRQRPGGGSLLVLGSSNVDECLRGFSPTDLTKYDCSSADINPIGSISKSDLKRFIAWASKNLDMPILEDFIHAIPTAELEPITENYVQSDEVDMGMTYDELSRFGTLRKQHNLGPYGMFLRLLNEWGGHGKLSPRQIADKVKRFHHYHYINRHKQTVATPAYHAESYSPDDHRFDLRPFLYPPAFESWSFKKIDERVAALEKTMERKQAGK</sequence>
<keyword evidence="5 7" id="KW-0067">ATP-binding</keyword>
<dbReference type="InterPro" id="IPR003010">
    <property type="entry name" value="C-N_Hydrolase"/>
</dbReference>
<dbReference type="RefSeq" id="XP_073560879.1">
    <property type="nucleotide sequence ID" value="XM_073700388.1"/>
</dbReference>
<evidence type="ECO:0000259" key="8">
    <source>
        <dbReference type="PROSITE" id="PS50263"/>
    </source>
</evidence>
<dbReference type="PROSITE" id="PS50263">
    <property type="entry name" value="CN_HYDROLASE"/>
    <property type="match status" value="1"/>
</dbReference>
<dbReference type="SUPFAM" id="SSF56317">
    <property type="entry name" value="Carbon-nitrogen hydrolase"/>
    <property type="match status" value="1"/>
</dbReference>
<dbReference type="Gene3D" id="3.40.50.620">
    <property type="entry name" value="HUPs"/>
    <property type="match status" value="1"/>
</dbReference>